<gene>
    <name evidence="2" type="ORF">POL67_17580</name>
</gene>
<proteinExistence type="predicted"/>
<keyword evidence="3" id="KW-1185">Reference proteome</keyword>
<dbReference type="Proteomes" id="UP001221411">
    <property type="component" value="Unassembled WGS sequence"/>
</dbReference>
<evidence type="ECO:0000313" key="2">
    <source>
        <dbReference type="EMBL" id="MDC0743165.1"/>
    </source>
</evidence>
<sequence length="221" mass="23322">MVELLLVTREARRQPVFIGPFVIGREAGVGGVIDDAVDVVREPGAAVARLVAALVQVPTYPLAAVPVLGRGIEFEDEAHDIGFFFVDVPALADRVFEARLSVRFVRGVPGRHEFLDAARLGRVAEGGRAATRFALGGLAALHLADALGSEVDLELGSGSENLQREAPVCALVVVLVAEVPELDPMRPENVQETALDLVAPPQSVGVPRADAKDAAGRDVVE</sequence>
<protein>
    <submittedName>
        <fullName evidence="2">Uncharacterized protein</fullName>
    </submittedName>
</protein>
<comment type="caution">
    <text evidence="2">The sequence shown here is derived from an EMBL/GenBank/DDBJ whole genome shotgun (WGS) entry which is preliminary data.</text>
</comment>
<reference evidence="2 3" key="1">
    <citation type="submission" date="2022-11" db="EMBL/GenBank/DDBJ databases">
        <title>Minimal conservation of predation-associated metabolite biosynthetic gene clusters underscores biosynthetic potential of Myxococcota including descriptions for ten novel species: Archangium lansinium sp. nov., Myxococcus landrumus sp. nov., Nannocystis bai.</title>
        <authorList>
            <person name="Ahearne A."/>
            <person name="Stevens C."/>
            <person name="Dowd S."/>
        </authorList>
    </citation>
    <scope>NUCLEOTIDE SEQUENCE [LARGE SCALE GENOMIC DNA]</scope>
    <source>
        <strain evidence="2 3">RJM3</strain>
    </source>
</reference>
<dbReference type="EMBL" id="JAQNDO010000001">
    <property type="protein sequence ID" value="MDC0743165.1"/>
    <property type="molecule type" value="Genomic_DNA"/>
</dbReference>
<accession>A0ABT5EMV0</accession>
<name>A0ABT5EMV0_9BACT</name>
<feature type="compositionally biased region" description="Basic and acidic residues" evidence="1">
    <location>
        <begin position="209"/>
        <end position="221"/>
    </location>
</feature>
<feature type="region of interest" description="Disordered" evidence="1">
    <location>
        <begin position="201"/>
        <end position="221"/>
    </location>
</feature>
<evidence type="ECO:0000256" key="1">
    <source>
        <dbReference type="SAM" id="MobiDB-lite"/>
    </source>
</evidence>
<evidence type="ECO:0000313" key="3">
    <source>
        <dbReference type="Proteomes" id="UP001221411"/>
    </source>
</evidence>
<organism evidence="2 3">
    <name type="scientific">Polyangium mundeleinium</name>
    <dbReference type="NCBI Taxonomy" id="2995306"/>
    <lineage>
        <taxon>Bacteria</taxon>
        <taxon>Pseudomonadati</taxon>
        <taxon>Myxococcota</taxon>
        <taxon>Polyangia</taxon>
        <taxon>Polyangiales</taxon>
        <taxon>Polyangiaceae</taxon>
        <taxon>Polyangium</taxon>
    </lineage>
</organism>